<comment type="similarity">
    <text evidence="2">Belongs to the iron-containing alcohol dehydrogenase family.</text>
</comment>
<dbReference type="SUPFAM" id="SSF56796">
    <property type="entry name" value="Dehydroquinate synthase-like"/>
    <property type="match status" value="1"/>
</dbReference>
<dbReference type="Gene3D" id="3.40.50.1970">
    <property type="match status" value="1"/>
</dbReference>
<organism evidence="7 8">
    <name type="scientific">Usitatibacter palustris</name>
    <dbReference type="NCBI Taxonomy" id="2732487"/>
    <lineage>
        <taxon>Bacteria</taxon>
        <taxon>Pseudomonadati</taxon>
        <taxon>Pseudomonadota</taxon>
        <taxon>Betaproteobacteria</taxon>
        <taxon>Nitrosomonadales</taxon>
        <taxon>Usitatibacteraceae</taxon>
        <taxon>Usitatibacter</taxon>
    </lineage>
</organism>
<evidence type="ECO:0000256" key="1">
    <source>
        <dbReference type="ARBA" id="ARBA00001962"/>
    </source>
</evidence>
<protein>
    <submittedName>
        <fullName evidence="7">1,3-propanediol dehydrogenase</fullName>
        <ecNumber evidence="7">1.1.1.202</ecNumber>
    </submittedName>
</protein>
<evidence type="ECO:0000313" key="7">
    <source>
        <dbReference type="EMBL" id="QJR14352.1"/>
    </source>
</evidence>
<dbReference type="GO" id="GO:0004022">
    <property type="term" value="F:alcohol dehydrogenase (NAD+) activity"/>
    <property type="evidence" value="ECO:0007669"/>
    <property type="project" value="TreeGrafter"/>
</dbReference>
<proteinExistence type="inferred from homology"/>
<evidence type="ECO:0000256" key="2">
    <source>
        <dbReference type="ARBA" id="ARBA00007358"/>
    </source>
</evidence>
<name>A0A6M4H501_9PROT</name>
<dbReference type="Proteomes" id="UP000503096">
    <property type="component" value="Chromosome"/>
</dbReference>
<accession>A0A6M4H501</accession>
<evidence type="ECO:0000256" key="4">
    <source>
        <dbReference type="ARBA" id="ARBA00023027"/>
    </source>
</evidence>
<dbReference type="RefSeq" id="WP_171161115.1">
    <property type="nucleotide sequence ID" value="NZ_CP053073.1"/>
</dbReference>
<dbReference type="AlphaFoldDB" id="A0A6M4H501"/>
<feature type="domain" description="Fe-containing alcohol dehydrogenase-like C-terminal" evidence="6">
    <location>
        <begin position="190"/>
        <end position="376"/>
    </location>
</feature>
<dbReference type="Pfam" id="PF25137">
    <property type="entry name" value="ADH_Fe_C"/>
    <property type="match status" value="1"/>
</dbReference>
<dbReference type="EMBL" id="CP053073">
    <property type="protein sequence ID" value="QJR14352.1"/>
    <property type="molecule type" value="Genomic_DNA"/>
</dbReference>
<keyword evidence="4" id="KW-0520">NAD</keyword>
<keyword evidence="8" id="KW-1185">Reference proteome</keyword>
<dbReference type="InterPro" id="IPR001670">
    <property type="entry name" value="ADH_Fe/GldA"/>
</dbReference>
<dbReference type="InterPro" id="IPR056798">
    <property type="entry name" value="ADH_Fe_C"/>
</dbReference>
<dbReference type="FunFam" id="3.40.50.1970:FF:000003">
    <property type="entry name" value="Alcohol dehydrogenase, iron-containing"/>
    <property type="match status" value="1"/>
</dbReference>
<dbReference type="InterPro" id="IPR018211">
    <property type="entry name" value="ADH_Fe_CS"/>
</dbReference>
<dbReference type="KEGG" id="upl:DSM104440_01148"/>
<reference evidence="7 8" key="1">
    <citation type="submission" date="2020-04" db="EMBL/GenBank/DDBJ databases">
        <title>Usitatibacter rugosus gen. nov., sp. nov. and Usitatibacter palustris sp. nov., novel members of Usitatibacteraceae fam. nov. within the order Nitrosomonadales isolated from soil.</title>
        <authorList>
            <person name="Huber K.J."/>
            <person name="Neumann-Schaal M."/>
            <person name="Geppert A."/>
            <person name="Luckner M."/>
            <person name="Wanner G."/>
            <person name="Overmann J."/>
        </authorList>
    </citation>
    <scope>NUCLEOTIDE SEQUENCE [LARGE SCALE GENOMIC DNA]</scope>
    <source>
        <strain evidence="7 8">Swamp67</strain>
    </source>
</reference>
<evidence type="ECO:0000256" key="3">
    <source>
        <dbReference type="ARBA" id="ARBA00023002"/>
    </source>
</evidence>
<comment type="cofactor">
    <cofactor evidence="1">
        <name>Fe cation</name>
        <dbReference type="ChEBI" id="CHEBI:24875"/>
    </cofactor>
</comment>
<dbReference type="InterPro" id="IPR039697">
    <property type="entry name" value="Alcohol_dehydrogenase_Fe"/>
</dbReference>
<dbReference type="EC" id="1.1.1.202" evidence="7"/>
<sequence length="378" mass="39792">MSINKFSFPTIIHFGAGARALVADHLKANGIRRPLIVTDKGLAPLPILADFRASLKGLEVETFAGVFGNPTKSQVDAGAAAARAHKADCVIGFGGGAALDVAKAVALMTTHDGDVLQYAWDHPQVLPITKALPYFIALPTTSGTGSEVGRSSVISHDETHVKKIIFNPVLLAKAVFADPELTLALPPHVTAATGMDALTHNVESYLSPAYHPLCDGIALEGARIAAHALEKAVKEPSNLQARSDMMMSSLMGAIAFQKDLGAVHSCAHALGTVMDMHHGLANGVMIDFVMRFNIPACGPKMAELARVCGAGSTPEDFVTWLAALKQRVGLPANLAPLGVTRSHIPALVDIAIVDTCHQTNPRPCTRADFEALFSAALQ</sequence>
<dbReference type="FunCoup" id="A0A6M4H501">
    <property type="interactions" value="549"/>
</dbReference>
<evidence type="ECO:0000259" key="5">
    <source>
        <dbReference type="Pfam" id="PF00465"/>
    </source>
</evidence>
<evidence type="ECO:0000259" key="6">
    <source>
        <dbReference type="Pfam" id="PF25137"/>
    </source>
</evidence>
<dbReference type="PANTHER" id="PTHR11496:SF102">
    <property type="entry name" value="ALCOHOL DEHYDROGENASE 4"/>
    <property type="match status" value="1"/>
</dbReference>
<dbReference type="PANTHER" id="PTHR11496">
    <property type="entry name" value="ALCOHOL DEHYDROGENASE"/>
    <property type="match status" value="1"/>
</dbReference>
<dbReference type="Gene3D" id="1.20.1090.10">
    <property type="entry name" value="Dehydroquinate synthase-like - alpha domain"/>
    <property type="match status" value="1"/>
</dbReference>
<dbReference type="PROSITE" id="PS00913">
    <property type="entry name" value="ADH_IRON_1"/>
    <property type="match status" value="1"/>
</dbReference>
<dbReference type="GO" id="GO:0046872">
    <property type="term" value="F:metal ion binding"/>
    <property type="evidence" value="ECO:0007669"/>
    <property type="project" value="InterPro"/>
</dbReference>
<feature type="domain" description="Alcohol dehydrogenase iron-type/glycerol dehydrogenase GldA" evidence="5">
    <location>
        <begin position="9"/>
        <end position="179"/>
    </location>
</feature>
<dbReference type="CDD" id="cd14861">
    <property type="entry name" value="Fe-ADH-like"/>
    <property type="match status" value="1"/>
</dbReference>
<evidence type="ECO:0000313" key="8">
    <source>
        <dbReference type="Proteomes" id="UP000503096"/>
    </source>
</evidence>
<dbReference type="Pfam" id="PF00465">
    <property type="entry name" value="Fe-ADH"/>
    <property type="match status" value="1"/>
</dbReference>
<gene>
    <name evidence="7" type="primary">dhaT</name>
    <name evidence="7" type="ORF">DSM104440_01148</name>
</gene>
<keyword evidence="3 7" id="KW-0560">Oxidoreductase</keyword>
<dbReference type="InParanoid" id="A0A6M4H501"/>
<dbReference type="FunFam" id="1.20.1090.10:FF:000001">
    <property type="entry name" value="Aldehyde-alcohol dehydrogenase"/>
    <property type="match status" value="1"/>
</dbReference>
<dbReference type="GO" id="GO:0047516">
    <property type="term" value="F:1,3-propanediol dehydrogenase activity"/>
    <property type="evidence" value="ECO:0007669"/>
    <property type="project" value="UniProtKB-EC"/>
</dbReference>